<keyword evidence="2" id="KW-0645">Protease</keyword>
<dbReference type="AlphaFoldDB" id="A0A8X7SE05"/>
<gene>
    <name evidence="5" type="ORF">Bca52824_033327</name>
</gene>
<evidence type="ECO:0000259" key="4">
    <source>
        <dbReference type="Pfam" id="PF02902"/>
    </source>
</evidence>
<dbReference type="Proteomes" id="UP000886595">
    <property type="component" value="Unassembled WGS sequence"/>
</dbReference>
<proteinExistence type="inferred from homology"/>
<keyword evidence="6" id="KW-1185">Reference proteome</keyword>
<sequence>MPDGNGETTLSPEFQWSDDEDDVLVSNMVNLVDEGFGFVGSYFLGGATKQEVFKMKEEAKAELVNRKTVKSKSSTSSQMQDGLDIDILASIVRDKLKDDFQLLKASQKPFFLNVNEVFGVVQECVGQLASISADLHKQGASSHIATANRRPNVVNAGTQTIPDPTSIISDAIRFANRSSETAPASLDPSMVFPDPTFSLGLTQEGIVAPITNVMATIDSDHEVSDERDAEDSREEGGIGFRISKRQKVRTKSLMGEYQCDKGFINRARKAVADAIYKRGNTDYPAKFSVLLERMKTPFEISTERGNILSSDLAEIVKRATQLPTKVVDVMVFHTSALLQSPSSSAQQLSPAVFMDTHFVSQFTKLYTKFSKSSKKDTFKFNVPLVELFLCLAPNQNAVRFYFPFYLDKKYWVGICVDCSSWSITILDCNLSLRTDVMMNKEVRPFATMFPYFLKHVGREVGMRECKAMAIERPRSIPQQKEVTHSAISTVLFIQAHAVGGVDACKCITPDNLDSYVERLLVTLYEASVGPL</sequence>
<accession>A0A8X7SE05</accession>
<dbReference type="Gene3D" id="3.40.395.10">
    <property type="entry name" value="Adenoviral Proteinase, Chain A"/>
    <property type="match status" value="1"/>
</dbReference>
<dbReference type="InterPro" id="IPR038765">
    <property type="entry name" value="Papain-like_cys_pep_sf"/>
</dbReference>
<dbReference type="OrthoDB" id="1108718at2759"/>
<dbReference type="GO" id="GO:0008234">
    <property type="term" value="F:cysteine-type peptidase activity"/>
    <property type="evidence" value="ECO:0007669"/>
    <property type="project" value="InterPro"/>
</dbReference>
<evidence type="ECO:0000313" key="5">
    <source>
        <dbReference type="EMBL" id="KAG2304676.1"/>
    </source>
</evidence>
<dbReference type="SUPFAM" id="SSF54001">
    <property type="entry name" value="Cysteine proteinases"/>
    <property type="match status" value="1"/>
</dbReference>
<keyword evidence="3" id="KW-0378">Hydrolase</keyword>
<dbReference type="InterPro" id="IPR003653">
    <property type="entry name" value="Peptidase_C48_C"/>
</dbReference>
<reference evidence="5 6" key="1">
    <citation type="submission" date="2020-02" db="EMBL/GenBank/DDBJ databases">
        <authorList>
            <person name="Ma Q."/>
            <person name="Huang Y."/>
            <person name="Song X."/>
            <person name="Pei D."/>
        </authorList>
    </citation>
    <scope>NUCLEOTIDE SEQUENCE [LARGE SCALE GENOMIC DNA]</scope>
    <source>
        <strain evidence="5">Sxm20200214</strain>
        <tissue evidence="5">Leaf</tissue>
    </source>
</reference>
<evidence type="ECO:0000313" key="6">
    <source>
        <dbReference type="Proteomes" id="UP000886595"/>
    </source>
</evidence>
<protein>
    <recommendedName>
        <fullName evidence="4">Ubiquitin-like protease family profile domain-containing protein</fullName>
    </recommendedName>
</protein>
<dbReference type="GO" id="GO:0006508">
    <property type="term" value="P:proteolysis"/>
    <property type="evidence" value="ECO:0007669"/>
    <property type="project" value="UniProtKB-KW"/>
</dbReference>
<name>A0A8X7SE05_BRACI</name>
<feature type="domain" description="Ubiquitin-like protease family profile" evidence="4">
    <location>
        <begin position="329"/>
        <end position="527"/>
    </location>
</feature>
<evidence type="ECO:0000256" key="3">
    <source>
        <dbReference type="ARBA" id="ARBA00022801"/>
    </source>
</evidence>
<comment type="similarity">
    <text evidence="1">Belongs to the peptidase C48 family.</text>
</comment>
<dbReference type="EMBL" id="JAAMPC010000007">
    <property type="protein sequence ID" value="KAG2304676.1"/>
    <property type="molecule type" value="Genomic_DNA"/>
</dbReference>
<dbReference type="Pfam" id="PF02902">
    <property type="entry name" value="Peptidase_C48"/>
    <property type="match status" value="1"/>
</dbReference>
<evidence type="ECO:0000256" key="1">
    <source>
        <dbReference type="ARBA" id="ARBA00005234"/>
    </source>
</evidence>
<evidence type="ECO:0000256" key="2">
    <source>
        <dbReference type="ARBA" id="ARBA00022670"/>
    </source>
</evidence>
<comment type="caution">
    <text evidence="5">The sequence shown here is derived from an EMBL/GenBank/DDBJ whole genome shotgun (WGS) entry which is preliminary data.</text>
</comment>
<organism evidence="5 6">
    <name type="scientific">Brassica carinata</name>
    <name type="common">Ethiopian mustard</name>
    <name type="synonym">Abyssinian cabbage</name>
    <dbReference type="NCBI Taxonomy" id="52824"/>
    <lineage>
        <taxon>Eukaryota</taxon>
        <taxon>Viridiplantae</taxon>
        <taxon>Streptophyta</taxon>
        <taxon>Embryophyta</taxon>
        <taxon>Tracheophyta</taxon>
        <taxon>Spermatophyta</taxon>
        <taxon>Magnoliopsida</taxon>
        <taxon>eudicotyledons</taxon>
        <taxon>Gunneridae</taxon>
        <taxon>Pentapetalae</taxon>
        <taxon>rosids</taxon>
        <taxon>malvids</taxon>
        <taxon>Brassicales</taxon>
        <taxon>Brassicaceae</taxon>
        <taxon>Brassiceae</taxon>
        <taxon>Brassica</taxon>
    </lineage>
</organism>